<comment type="caution">
    <text evidence="10">The sequence shown here is derived from an EMBL/GenBank/DDBJ whole genome shotgun (WGS) entry which is preliminary data.</text>
</comment>
<dbReference type="EMBL" id="JAOPHQ010001994">
    <property type="protein sequence ID" value="KAK0148876.1"/>
    <property type="molecule type" value="Genomic_DNA"/>
</dbReference>
<keyword evidence="6 7" id="KW-0456">Lyase</keyword>
<proteinExistence type="inferred from homology"/>
<evidence type="ECO:0000256" key="1">
    <source>
        <dbReference type="ARBA" id="ARBA00010718"/>
    </source>
</evidence>
<comment type="function">
    <text evidence="7">Reversible hydration of carbon dioxide.</text>
</comment>
<evidence type="ECO:0000256" key="6">
    <source>
        <dbReference type="ARBA" id="ARBA00023239"/>
    </source>
</evidence>
<dbReference type="GO" id="GO:0005886">
    <property type="term" value="C:plasma membrane"/>
    <property type="evidence" value="ECO:0007669"/>
    <property type="project" value="TreeGrafter"/>
</dbReference>
<comment type="similarity">
    <text evidence="1 7">Belongs to the alpha-carbonic anhydrase family.</text>
</comment>
<dbReference type="InterPro" id="IPR023561">
    <property type="entry name" value="Carbonic_anhydrase_a-class"/>
</dbReference>
<dbReference type="InterPro" id="IPR036398">
    <property type="entry name" value="CA_dom_sf"/>
</dbReference>
<dbReference type="InterPro" id="IPR018338">
    <property type="entry name" value="Carbonic_anhydrase_a-class_CS"/>
</dbReference>
<keyword evidence="11" id="KW-1185">Reference proteome</keyword>
<accession>A0AA47P371</accession>
<dbReference type="PROSITE" id="PS51144">
    <property type="entry name" value="ALPHA_CA_2"/>
    <property type="match status" value="1"/>
</dbReference>
<sequence length="601" mass="66581">MDDGQYHFCSLFTGKNKGLAIVLNGTIAAFSRDQAAGLEVSAQKPVLRNDAVRSVEPSLRRRLDVKRGGWRLVCCCWCDVGPHDGDGAAGVTAIKAGCAGWENPQPCCTSLSSQLCLTSVIADIVAGPEGERHWSKHYPFCGGVFQSPIDIQTDLLRFDPTLRPIELHDYNLSANEHLTLGNNGHSVQLSLPSRMVLSSLPHRYSAAQLHFHWGSTNAPTGSEHLVNGKRFAAEMHIVHFNSDKYANVSMAVDKSDGLAVLGVLVEVGEFNPAFDQFLKFINGIKYRDQRVKVPGFNIRALLPARLDEYYRYDGSLTTPPCYPSVLWTLFRSPIQISPKQFLSLASAVYSSHAQESNSVALNSNYRKPQLPDNRVVLVSFKEGRGLHGIRTVTSPLVRKQVIQQLLVGDLADLADEDLYQLLPSGPESGADKKWKAFNKKHGPRTHHANTKKQLLHPPKKSRKNNHHVGSPGLTEEALCYVSLEHRVRHQAKQSLTVGQLVHALRDLVFPELNLRSYLGCKSELDFSTIRHLIRGRPTDEVLELDGSLRRASIGLNKMFPSVASKHGVPATKYEGFSNAAGPKSQPQGFPHPWLLPMEWED</sequence>
<dbReference type="PROSITE" id="PS00162">
    <property type="entry name" value="ALPHA_CA_1"/>
    <property type="match status" value="1"/>
</dbReference>
<name>A0AA47P371_MERPO</name>
<dbReference type="SMART" id="SM01057">
    <property type="entry name" value="Carb_anhydrase"/>
    <property type="match status" value="1"/>
</dbReference>
<dbReference type="FunFam" id="3.10.200.10:FF:000003">
    <property type="entry name" value="Carbonic anhydrase 12"/>
    <property type="match status" value="1"/>
</dbReference>
<reference evidence="10" key="1">
    <citation type="journal article" date="2023" name="Front. Mar. Sci.">
        <title>A new Merluccius polli reference genome to investigate the effects of global change in West African waters.</title>
        <authorList>
            <person name="Mateo J.L."/>
            <person name="Blanco-Fernandez C."/>
            <person name="Garcia-Vazquez E."/>
            <person name="Machado-Schiaffino G."/>
        </authorList>
    </citation>
    <scope>NUCLEOTIDE SEQUENCE</scope>
    <source>
        <strain evidence="10">C29</strain>
        <tissue evidence="10">Fin</tissue>
    </source>
</reference>
<feature type="domain" description="Alpha-carbonic anhydrase" evidence="9">
    <location>
        <begin position="122"/>
        <end position="380"/>
    </location>
</feature>
<evidence type="ECO:0000256" key="4">
    <source>
        <dbReference type="ARBA" id="ARBA00022833"/>
    </source>
</evidence>
<feature type="compositionally biased region" description="Basic residues" evidence="8">
    <location>
        <begin position="439"/>
        <end position="466"/>
    </location>
</feature>
<keyword evidence="5" id="KW-0325">Glycoprotein</keyword>
<dbReference type="AlphaFoldDB" id="A0AA47P371"/>
<evidence type="ECO:0000256" key="3">
    <source>
        <dbReference type="ARBA" id="ARBA00022723"/>
    </source>
</evidence>
<comment type="catalytic activity">
    <reaction evidence="7">
        <text>hydrogencarbonate + H(+) = CO2 + H2O</text>
        <dbReference type="Rhea" id="RHEA:10748"/>
        <dbReference type="ChEBI" id="CHEBI:15377"/>
        <dbReference type="ChEBI" id="CHEBI:15378"/>
        <dbReference type="ChEBI" id="CHEBI:16526"/>
        <dbReference type="ChEBI" id="CHEBI:17544"/>
        <dbReference type="EC" id="4.2.1.1"/>
    </reaction>
</comment>
<evidence type="ECO:0000256" key="5">
    <source>
        <dbReference type="ARBA" id="ARBA00023180"/>
    </source>
</evidence>
<dbReference type="Pfam" id="PF00194">
    <property type="entry name" value="Carb_anhydrase"/>
    <property type="match status" value="1"/>
</dbReference>
<dbReference type="GO" id="GO:0008270">
    <property type="term" value="F:zinc ion binding"/>
    <property type="evidence" value="ECO:0007669"/>
    <property type="project" value="UniProtKB-UniRule"/>
</dbReference>
<dbReference type="PANTHER" id="PTHR18952:SF19">
    <property type="entry name" value="CARBONIC ANHYDRASE 12"/>
    <property type="match status" value="1"/>
</dbReference>
<comment type="cofactor">
    <cofactor evidence="7">
        <name>Zn(2+)</name>
        <dbReference type="ChEBI" id="CHEBI:29105"/>
    </cofactor>
</comment>
<dbReference type="Proteomes" id="UP001174136">
    <property type="component" value="Unassembled WGS sequence"/>
</dbReference>
<protein>
    <recommendedName>
        <fullName evidence="2 7">Carbonic anhydrase</fullName>
        <ecNumber evidence="2 7">4.2.1.1</ecNumber>
    </recommendedName>
</protein>
<feature type="region of interest" description="Disordered" evidence="8">
    <location>
        <begin position="439"/>
        <end position="470"/>
    </location>
</feature>
<dbReference type="Gene3D" id="3.10.200.10">
    <property type="entry name" value="Alpha carbonic anhydrase"/>
    <property type="match status" value="1"/>
</dbReference>
<evidence type="ECO:0000256" key="7">
    <source>
        <dbReference type="RuleBase" id="RU367011"/>
    </source>
</evidence>
<dbReference type="SUPFAM" id="SSF51069">
    <property type="entry name" value="Carbonic anhydrase"/>
    <property type="match status" value="1"/>
</dbReference>
<keyword evidence="4 7" id="KW-0862">Zinc</keyword>
<evidence type="ECO:0000259" key="9">
    <source>
        <dbReference type="PROSITE" id="PS51144"/>
    </source>
</evidence>
<evidence type="ECO:0000256" key="8">
    <source>
        <dbReference type="SAM" id="MobiDB-lite"/>
    </source>
</evidence>
<dbReference type="InterPro" id="IPR001148">
    <property type="entry name" value="CA_dom"/>
</dbReference>
<dbReference type="PANTHER" id="PTHR18952">
    <property type="entry name" value="CARBONIC ANHYDRASE"/>
    <property type="match status" value="1"/>
</dbReference>
<gene>
    <name evidence="10" type="primary">CA12</name>
    <name evidence="10" type="ORF">N1851_010730</name>
</gene>
<dbReference type="GO" id="GO:0004089">
    <property type="term" value="F:carbonate dehydratase activity"/>
    <property type="evidence" value="ECO:0007669"/>
    <property type="project" value="UniProtKB-UniRule"/>
</dbReference>
<dbReference type="EC" id="4.2.1.1" evidence="2 7"/>
<evidence type="ECO:0000256" key="2">
    <source>
        <dbReference type="ARBA" id="ARBA00012925"/>
    </source>
</evidence>
<evidence type="ECO:0000313" key="10">
    <source>
        <dbReference type="EMBL" id="KAK0148876.1"/>
    </source>
</evidence>
<evidence type="ECO:0000313" key="11">
    <source>
        <dbReference type="Proteomes" id="UP001174136"/>
    </source>
</evidence>
<organism evidence="10 11">
    <name type="scientific">Merluccius polli</name>
    <name type="common">Benguela hake</name>
    <name type="synonym">Merluccius cadenati</name>
    <dbReference type="NCBI Taxonomy" id="89951"/>
    <lineage>
        <taxon>Eukaryota</taxon>
        <taxon>Metazoa</taxon>
        <taxon>Chordata</taxon>
        <taxon>Craniata</taxon>
        <taxon>Vertebrata</taxon>
        <taxon>Euteleostomi</taxon>
        <taxon>Actinopterygii</taxon>
        <taxon>Neopterygii</taxon>
        <taxon>Teleostei</taxon>
        <taxon>Neoteleostei</taxon>
        <taxon>Acanthomorphata</taxon>
        <taxon>Zeiogadaria</taxon>
        <taxon>Gadariae</taxon>
        <taxon>Gadiformes</taxon>
        <taxon>Gadoidei</taxon>
        <taxon>Merlucciidae</taxon>
        <taxon>Merluccius</taxon>
    </lineage>
</organism>
<keyword evidence="3 7" id="KW-0479">Metal-binding</keyword>